<comment type="subcellular location">
    <subcellularLocation>
        <location evidence="1">Cytoplasm</location>
    </subcellularLocation>
</comment>
<evidence type="ECO:0000256" key="1">
    <source>
        <dbReference type="ARBA" id="ARBA00004496"/>
    </source>
</evidence>
<dbReference type="Proteomes" id="UP000578077">
    <property type="component" value="Unassembled WGS sequence"/>
</dbReference>
<evidence type="ECO:0000256" key="8">
    <source>
        <dbReference type="ARBA" id="ARBA00022691"/>
    </source>
</evidence>
<dbReference type="Pfam" id="PF01135">
    <property type="entry name" value="PCMT"/>
    <property type="match status" value="1"/>
</dbReference>
<evidence type="ECO:0000256" key="3">
    <source>
        <dbReference type="ARBA" id="ARBA00011890"/>
    </source>
</evidence>
<dbReference type="RefSeq" id="WP_184634724.1">
    <property type="nucleotide sequence ID" value="NZ_BAABKT010000007.1"/>
</dbReference>
<keyword evidence="5" id="KW-0963">Cytoplasm</keyword>
<evidence type="ECO:0000256" key="10">
    <source>
        <dbReference type="ARBA" id="ARBA00031323"/>
    </source>
</evidence>
<sequence length="411" mass="44094">MTDSDRARQLRDQLVDEIVDYGTITAPEIEQAMRRVVRHAFIPEADLEEAYDPFTAVVTKRAEDGTSLSSVSAAHIQARMLEQARLEPGMRVLEIGSGGYNAALIAEIVGSDGAVTTLDIDPEVTARARELLAANGYGDRVHVVTDDAEHGAPEHAPFDRILVTVGTWDIPPAWAEQLTPKGRLVVPLRMRTRTRSIAFEPSGDRLVSDSAHVCGFVPIQGAGTHAYEVLRPLGTEAVRLSFDDGVVPGAHGLEETIATAREETWSGVAVGAREDIGTLQLYLASYLPGFCSMAVDPELDTGPVVPRNPTCAMAAVADDGRSLAYVVHRDAEGDPSSTELGVHALGPDRGAFAARVVDLVRAWNVDQRGGDGPRIEVWPAADANLPTGPVIDKHHTRVAFDWHEPTATGSS</sequence>
<name>A0A841E634_9ACTN</name>
<evidence type="ECO:0000256" key="4">
    <source>
        <dbReference type="ARBA" id="ARBA00013346"/>
    </source>
</evidence>
<evidence type="ECO:0000256" key="11">
    <source>
        <dbReference type="ARBA" id="ARBA00031350"/>
    </source>
</evidence>
<accession>A0A841E634</accession>
<reference evidence="12 13" key="1">
    <citation type="submission" date="2020-08" db="EMBL/GenBank/DDBJ databases">
        <title>Sequencing the genomes of 1000 actinobacteria strains.</title>
        <authorList>
            <person name="Klenk H.-P."/>
        </authorList>
    </citation>
    <scope>NUCLEOTIDE SEQUENCE [LARGE SCALE GENOMIC DNA]</scope>
    <source>
        <strain evidence="12 13">DSM 44593</strain>
    </source>
</reference>
<dbReference type="EC" id="2.1.1.77" evidence="3"/>
<dbReference type="AlphaFoldDB" id="A0A841E634"/>
<evidence type="ECO:0000256" key="7">
    <source>
        <dbReference type="ARBA" id="ARBA00022679"/>
    </source>
</evidence>
<protein>
    <recommendedName>
        <fullName evidence="4">Protein-L-isoaspartate O-methyltransferase</fullName>
        <ecNumber evidence="3">2.1.1.77</ecNumber>
    </recommendedName>
    <alternativeName>
        <fullName evidence="11">L-isoaspartyl protein carboxyl methyltransferase</fullName>
    </alternativeName>
    <alternativeName>
        <fullName evidence="9">Protein L-isoaspartyl methyltransferase</fullName>
    </alternativeName>
    <alternativeName>
        <fullName evidence="10">Protein-beta-aspartate methyltransferase</fullName>
    </alternativeName>
</protein>
<dbReference type="PANTHER" id="PTHR11579:SF0">
    <property type="entry name" value="PROTEIN-L-ISOASPARTATE(D-ASPARTATE) O-METHYLTRANSFERASE"/>
    <property type="match status" value="1"/>
</dbReference>
<evidence type="ECO:0000256" key="5">
    <source>
        <dbReference type="ARBA" id="ARBA00022490"/>
    </source>
</evidence>
<organism evidence="12 13">
    <name type="scientific">Streptomonospora salina</name>
    <dbReference type="NCBI Taxonomy" id="104205"/>
    <lineage>
        <taxon>Bacteria</taxon>
        <taxon>Bacillati</taxon>
        <taxon>Actinomycetota</taxon>
        <taxon>Actinomycetes</taxon>
        <taxon>Streptosporangiales</taxon>
        <taxon>Nocardiopsidaceae</taxon>
        <taxon>Streptomonospora</taxon>
    </lineage>
</organism>
<dbReference type="Gene3D" id="3.40.50.150">
    <property type="entry name" value="Vaccinia Virus protein VP39"/>
    <property type="match status" value="1"/>
</dbReference>
<dbReference type="GO" id="GO:0032259">
    <property type="term" value="P:methylation"/>
    <property type="evidence" value="ECO:0007669"/>
    <property type="project" value="UniProtKB-KW"/>
</dbReference>
<comment type="similarity">
    <text evidence="2">Belongs to the methyltransferase superfamily. L-isoaspartyl/D-aspartyl protein methyltransferase family.</text>
</comment>
<evidence type="ECO:0000256" key="9">
    <source>
        <dbReference type="ARBA" id="ARBA00030757"/>
    </source>
</evidence>
<dbReference type="CDD" id="cd02440">
    <property type="entry name" value="AdoMet_MTases"/>
    <property type="match status" value="1"/>
</dbReference>
<keyword evidence="7 12" id="KW-0808">Transferase</keyword>
<dbReference type="SUPFAM" id="SSF53335">
    <property type="entry name" value="S-adenosyl-L-methionine-dependent methyltransferases"/>
    <property type="match status" value="1"/>
</dbReference>
<proteinExistence type="inferred from homology"/>
<dbReference type="NCBIfam" id="TIGR04364">
    <property type="entry name" value="methyltran_FxLD"/>
    <property type="match status" value="1"/>
</dbReference>
<dbReference type="InterPro" id="IPR027573">
    <property type="entry name" value="Methyltran_FxLD"/>
</dbReference>
<evidence type="ECO:0000256" key="6">
    <source>
        <dbReference type="ARBA" id="ARBA00022603"/>
    </source>
</evidence>
<dbReference type="GO" id="GO:0004719">
    <property type="term" value="F:protein-L-isoaspartate (D-aspartate) O-methyltransferase activity"/>
    <property type="evidence" value="ECO:0007669"/>
    <property type="project" value="UniProtKB-EC"/>
</dbReference>
<gene>
    <name evidence="12" type="ORF">HNR25_002217</name>
</gene>
<evidence type="ECO:0000256" key="2">
    <source>
        <dbReference type="ARBA" id="ARBA00005369"/>
    </source>
</evidence>
<keyword evidence="13" id="KW-1185">Reference proteome</keyword>
<evidence type="ECO:0000313" key="13">
    <source>
        <dbReference type="Proteomes" id="UP000578077"/>
    </source>
</evidence>
<dbReference type="InterPro" id="IPR029063">
    <property type="entry name" value="SAM-dependent_MTases_sf"/>
</dbReference>
<dbReference type="GO" id="GO:0005737">
    <property type="term" value="C:cytoplasm"/>
    <property type="evidence" value="ECO:0007669"/>
    <property type="project" value="UniProtKB-SubCell"/>
</dbReference>
<dbReference type="PANTHER" id="PTHR11579">
    <property type="entry name" value="PROTEIN-L-ISOASPARTATE O-METHYLTRANSFERASE"/>
    <property type="match status" value="1"/>
</dbReference>
<keyword evidence="6 12" id="KW-0489">Methyltransferase</keyword>
<keyword evidence="8" id="KW-0949">S-adenosyl-L-methionine</keyword>
<comment type="caution">
    <text evidence="12">The sequence shown here is derived from an EMBL/GenBank/DDBJ whole genome shotgun (WGS) entry which is preliminary data.</text>
</comment>
<dbReference type="InterPro" id="IPR000682">
    <property type="entry name" value="PCMT"/>
</dbReference>
<dbReference type="EMBL" id="JACHLY010000001">
    <property type="protein sequence ID" value="MBB5998466.1"/>
    <property type="molecule type" value="Genomic_DNA"/>
</dbReference>
<evidence type="ECO:0000313" key="12">
    <source>
        <dbReference type="EMBL" id="MBB5998466.1"/>
    </source>
</evidence>